<sequence>MYPSVAQQCKLQPGERNSLTPCQKKQSSLHLFPESTQAHLEGFFPHKKHVSKDIKVPFSLGLEPETERQRRKISVQLLQIGNEA</sequence>
<dbReference type="EMBL" id="CH473957">
    <property type="protein sequence ID" value="EDL91397.1"/>
    <property type="molecule type" value="Genomic_DNA"/>
</dbReference>
<proteinExistence type="predicted"/>
<feature type="region of interest" description="Disordered" evidence="1">
    <location>
        <begin position="1"/>
        <end position="25"/>
    </location>
</feature>
<evidence type="ECO:0000313" key="4">
    <source>
        <dbReference type="Proteomes" id="UP000234681"/>
    </source>
</evidence>
<evidence type="ECO:0000313" key="3">
    <source>
        <dbReference type="EMBL" id="EDL91398.1"/>
    </source>
</evidence>
<dbReference type="Proteomes" id="UP000234681">
    <property type="component" value="Chromosome 4"/>
</dbReference>
<protein>
    <submittedName>
        <fullName evidence="3">RCG56329, isoform CRA_b</fullName>
    </submittedName>
</protein>
<accession>A6IBD1</accession>
<reference evidence="4" key="3">
    <citation type="submission" date="2005-09" db="EMBL/GenBank/DDBJ databases">
        <authorList>
            <person name="Mural R.J."/>
            <person name="Li P.W."/>
            <person name="Adams M.D."/>
            <person name="Amanatides P.G."/>
            <person name="Baden-Tillson H."/>
            <person name="Barnstead M."/>
            <person name="Chin S.H."/>
            <person name="Dew I."/>
            <person name="Evans C.A."/>
            <person name="Ferriera S."/>
            <person name="Flanigan M."/>
            <person name="Fosler C."/>
            <person name="Glodek A."/>
            <person name="Gu Z."/>
            <person name="Holt R.A."/>
            <person name="Jennings D."/>
            <person name="Kraft C.L."/>
            <person name="Lu F."/>
            <person name="Nguyen T."/>
            <person name="Nusskern D.R."/>
            <person name="Pfannkoch C.M."/>
            <person name="Sitter C."/>
            <person name="Sutton G.G."/>
            <person name="Venter J.C."/>
            <person name="Wang Z."/>
            <person name="Woodage T."/>
            <person name="Zheng X.H."/>
            <person name="Zhong F."/>
        </authorList>
    </citation>
    <scope>NUCLEOTIDE SEQUENCE [LARGE SCALE GENOMIC DNA]</scope>
    <source>
        <strain evidence="2">BN</strain>
        <strain evidence="4">BN, Sprague-Dawley</strain>
    </source>
</reference>
<name>A6IBD1_RAT</name>
<reference evidence="3" key="2">
    <citation type="submission" date="2005-07" db="EMBL/GenBank/DDBJ databases">
        <authorList>
            <person name="Mural R.J."/>
            <person name="Li P.W."/>
            <person name="Adams M.D."/>
            <person name="Amanatides P.G."/>
            <person name="Baden-Tillson H."/>
            <person name="Barnstead M."/>
            <person name="Chin S.H."/>
            <person name="Dew I."/>
            <person name="Evans C.A."/>
            <person name="Ferriera S."/>
            <person name="Flanigan M."/>
            <person name="Fosler C."/>
            <person name="Glodek A."/>
            <person name="Gu Z."/>
            <person name="Holt R.A."/>
            <person name="Jennings D."/>
            <person name="Kraft C.L."/>
            <person name="Lu F."/>
            <person name="Nguyen T."/>
            <person name="Nusskern D.R."/>
            <person name="Pfannkoch C.M."/>
            <person name="Sitter C."/>
            <person name="Sutton G.G."/>
            <person name="Venter J.C."/>
            <person name="Wang Z."/>
            <person name="Woodage T."/>
            <person name="Zheng X.H."/>
            <person name="Zhong F."/>
        </authorList>
    </citation>
    <scope>NUCLEOTIDE SEQUENCE</scope>
    <source>
        <strain evidence="3">BN</strain>
    </source>
</reference>
<reference evidence="3" key="1">
    <citation type="journal article" date="2005" name="Genome Res.">
        <title>Gene and alternative splicing annotation with AIR.</title>
        <authorList>
            <person name="Florea L."/>
            <person name="Di Francesco V."/>
            <person name="Miller J."/>
            <person name="Turner R."/>
            <person name="Yao A."/>
            <person name="Harris M."/>
            <person name="Walenz B."/>
            <person name="Mobarry C."/>
            <person name="Merkulov G.V."/>
            <person name="Charlab R."/>
            <person name="Dew I."/>
            <person name="Deng Z."/>
            <person name="Istrail S."/>
            <person name="Li P."/>
            <person name="Sutton G."/>
        </authorList>
    </citation>
    <scope>NUCLEOTIDE SEQUENCE</scope>
    <source>
        <strain evidence="3">BN</strain>
    </source>
</reference>
<dbReference type="EMBL" id="CH473957">
    <property type="protein sequence ID" value="EDL91399.1"/>
    <property type="molecule type" value="Genomic_DNA"/>
</dbReference>
<dbReference type="EMBL" id="CH473957">
    <property type="protein sequence ID" value="EDL91398.1"/>
    <property type="molecule type" value="Genomic_DNA"/>
</dbReference>
<dbReference type="AlphaFoldDB" id="A6IBD1"/>
<evidence type="ECO:0000256" key="1">
    <source>
        <dbReference type="SAM" id="MobiDB-lite"/>
    </source>
</evidence>
<gene>
    <name evidence="3" type="ORF">rCG_56329</name>
</gene>
<evidence type="ECO:0000313" key="2">
    <source>
        <dbReference type="EMBL" id="EDL91397.1"/>
    </source>
</evidence>
<organism evidence="3 4">
    <name type="scientific">Rattus norvegicus</name>
    <name type="common">Rat</name>
    <dbReference type="NCBI Taxonomy" id="10116"/>
    <lineage>
        <taxon>Eukaryota</taxon>
        <taxon>Metazoa</taxon>
        <taxon>Chordata</taxon>
        <taxon>Craniata</taxon>
        <taxon>Vertebrata</taxon>
        <taxon>Euteleostomi</taxon>
        <taxon>Mammalia</taxon>
        <taxon>Eutheria</taxon>
        <taxon>Euarchontoglires</taxon>
        <taxon>Glires</taxon>
        <taxon>Rodentia</taxon>
        <taxon>Myomorpha</taxon>
        <taxon>Muroidea</taxon>
        <taxon>Muridae</taxon>
        <taxon>Murinae</taxon>
        <taxon>Rattus</taxon>
    </lineage>
</organism>